<dbReference type="GO" id="GO:0008270">
    <property type="term" value="F:zinc ion binding"/>
    <property type="evidence" value="ECO:0007669"/>
    <property type="project" value="InterPro"/>
</dbReference>
<accession>A0A6A4WEW7</accession>
<gene>
    <name evidence="10" type="primary">cahz_1</name>
    <name evidence="10" type="ORF">FJT64_023081</name>
</gene>
<evidence type="ECO:0000256" key="3">
    <source>
        <dbReference type="ARBA" id="ARBA00022723"/>
    </source>
</evidence>
<dbReference type="SUPFAM" id="SSF51069">
    <property type="entry name" value="Carbonic anhydrase"/>
    <property type="match status" value="1"/>
</dbReference>
<evidence type="ECO:0000256" key="6">
    <source>
        <dbReference type="ARBA" id="ARBA00048348"/>
    </source>
</evidence>
<dbReference type="GO" id="GO:0004089">
    <property type="term" value="F:carbonate dehydratase activity"/>
    <property type="evidence" value="ECO:0007669"/>
    <property type="project" value="UniProtKB-EC"/>
</dbReference>
<keyword evidence="11" id="KW-1185">Reference proteome</keyword>
<protein>
    <recommendedName>
        <fullName evidence="2">carbonic anhydrase</fullName>
        <ecNumber evidence="2">4.2.1.1</ecNumber>
    </recommendedName>
</protein>
<reference evidence="10 11" key="1">
    <citation type="submission" date="2019-07" db="EMBL/GenBank/DDBJ databases">
        <title>Draft genome assembly of a fouling barnacle, Amphibalanus amphitrite (Darwin, 1854): The first reference genome for Thecostraca.</title>
        <authorList>
            <person name="Kim W."/>
        </authorList>
    </citation>
    <scope>NUCLEOTIDE SEQUENCE [LARGE SCALE GENOMIC DNA]</scope>
    <source>
        <strain evidence="10">SNU_AA5</strain>
        <tissue evidence="10">Soma without cirri and trophi</tissue>
    </source>
</reference>
<evidence type="ECO:0000256" key="5">
    <source>
        <dbReference type="ARBA" id="ARBA00023239"/>
    </source>
</evidence>
<dbReference type="PANTHER" id="PTHR18952">
    <property type="entry name" value="CARBONIC ANHYDRASE"/>
    <property type="match status" value="1"/>
</dbReference>
<dbReference type="OrthoDB" id="429145at2759"/>
<evidence type="ECO:0000256" key="1">
    <source>
        <dbReference type="ARBA" id="ARBA00010718"/>
    </source>
</evidence>
<name>A0A6A4WEW7_AMPAM</name>
<evidence type="ECO:0000259" key="9">
    <source>
        <dbReference type="PROSITE" id="PS51144"/>
    </source>
</evidence>
<dbReference type="AlphaFoldDB" id="A0A6A4WEW7"/>
<dbReference type="PROSITE" id="PS51144">
    <property type="entry name" value="ALPHA_CA_2"/>
    <property type="match status" value="1"/>
</dbReference>
<organism evidence="10 11">
    <name type="scientific">Amphibalanus amphitrite</name>
    <name type="common">Striped barnacle</name>
    <name type="synonym">Balanus amphitrite</name>
    <dbReference type="NCBI Taxonomy" id="1232801"/>
    <lineage>
        <taxon>Eukaryota</taxon>
        <taxon>Metazoa</taxon>
        <taxon>Ecdysozoa</taxon>
        <taxon>Arthropoda</taxon>
        <taxon>Crustacea</taxon>
        <taxon>Multicrustacea</taxon>
        <taxon>Cirripedia</taxon>
        <taxon>Thoracica</taxon>
        <taxon>Thoracicalcarea</taxon>
        <taxon>Balanomorpha</taxon>
        <taxon>Balanoidea</taxon>
        <taxon>Balanidae</taxon>
        <taxon>Amphibalaninae</taxon>
        <taxon>Amphibalanus</taxon>
    </lineage>
</organism>
<evidence type="ECO:0000256" key="2">
    <source>
        <dbReference type="ARBA" id="ARBA00012925"/>
    </source>
</evidence>
<keyword evidence="3" id="KW-0479">Metal-binding</keyword>
<comment type="caution">
    <text evidence="10">The sequence shown here is derived from an EMBL/GenBank/DDBJ whole genome shotgun (WGS) entry which is preliminary data.</text>
</comment>
<dbReference type="Gene3D" id="3.10.200.10">
    <property type="entry name" value="Alpha carbonic anhydrase"/>
    <property type="match status" value="1"/>
</dbReference>
<dbReference type="InterPro" id="IPR023561">
    <property type="entry name" value="Carbonic_anhydrase_a-class"/>
</dbReference>
<keyword evidence="8" id="KW-0732">Signal</keyword>
<comment type="similarity">
    <text evidence="1">Belongs to the alpha-carbonic anhydrase family.</text>
</comment>
<comment type="catalytic activity">
    <reaction evidence="6">
        <text>hydrogencarbonate + H(+) = CO2 + H2O</text>
        <dbReference type="Rhea" id="RHEA:10748"/>
        <dbReference type="ChEBI" id="CHEBI:15377"/>
        <dbReference type="ChEBI" id="CHEBI:15378"/>
        <dbReference type="ChEBI" id="CHEBI:16526"/>
        <dbReference type="ChEBI" id="CHEBI:17544"/>
        <dbReference type="EC" id="4.2.1.1"/>
    </reaction>
</comment>
<evidence type="ECO:0000313" key="10">
    <source>
        <dbReference type="EMBL" id="KAF0305255.1"/>
    </source>
</evidence>
<keyword evidence="5" id="KW-0456">Lyase</keyword>
<sequence>MRPASVRRPATPAVLLLLTLLTTVSDARFSYGYSTGPYGVFFHTARHGSHGSAAQTGSGAHNVRDSAVRTIGRSAEIRDSIDSIPQQTILDRHETPSQEASTYSSSDDQPNLTVGYAVYTEGDKHAVESLQYPEDLPAKTSDGLFEYPSPLPNEPEDGTSVFAEESEEEDIKCLHARQSPIDINTCCVQRRLTSTLRLKNFDIPPTTFNLSNTGKDVMCWATWQDRTIPTMSGAGLPGTFIPFAIDMHWATDDSAGSEHTVNGGRYPLELHIQTYNAKYDSLELALTKVDGIAVLGVLYSLDEKYGGGRGFTALTEAIARVPTAVSTVEMAAPPSMASFLPDNLSDRAQYKGSLTGAPYLEVVHWILLLTPARILAPELALLRSLQKEDGSPIGDTYRAPQDRCGRQVTRSGFRQLFEKCAYHQTDPAVRA</sequence>
<feature type="domain" description="Alpha-carbonic anhydrase" evidence="9">
    <location>
        <begin position="143"/>
        <end position="412"/>
    </location>
</feature>
<feature type="signal peptide" evidence="8">
    <location>
        <begin position="1"/>
        <end position="27"/>
    </location>
</feature>
<evidence type="ECO:0000256" key="7">
    <source>
        <dbReference type="SAM" id="MobiDB-lite"/>
    </source>
</evidence>
<dbReference type="InterPro" id="IPR001148">
    <property type="entry name" value="CA_dom"/>
</dbReference>
<dbReference type="CDD" id="cd00326">
    <property type="entry name" value="alpha_CA"/>
    <property type="match status" value="1"/>
</dbReference>
<dbReference type="Proteomes" id="UP000440578">
    <property type="component" value="Unassembled WGS sequence"/>
</dbReference>
<evidence type="ECO:0000256" key="4">
    <source>
        <dbReference type="ARBA" id="ARBA00022833"/>
    </source>
</evidence>
<dbReference type="Pfam" id="PF00194">
    <property type="entry name" value="Carb_anhydrase"/>
    <property type="match status" value="1"/>
</dbReference>
<evidence type="ECO:0000313" key="11">
    <source>
        <dbReference type="Proteomes" id="UP000440578"/>
    </source>
</evidence>
<dbReference type="SMART" id="SM01057">
    <property type="entry name" value="Carb_anhydrase"/>
    <property type="match status" value="1"/>
</dbReference>
<feature type="region of interest" description="Disordered" evidence="7">
    <location>
        <begin position="74"/>
        <end position="109"/>
    </location>
</feature>
<keyword evidence="4" id="KW-0862">Zinc</keyword>
<feature type="chain" id="PRO_5025691289" description="carbonic anhydrase" evidence="8">
    <location>
        <begin position="28"/>
        <end position="431"/>
    </location>
</feature>
<dbReference type="InterPro" id="IPR036398">
    <property type="entry name" value="CA_dom_sf"/>
</dbReference>
<feature type="compositionally biased region" description="Polar residues" evidence="7">
    <location>
        <begin position="97"/>
        <end position="109"/>
    </location>
</feature>
<dbReference type="EC" id="4.2.1.1" evidence="2"/>
<proteinExistence type="inferred from homology"/>
<dbReference type="EMBL" id="VIIS01000772">
    <property type="protein sequence ID" value="KAF0305255.1"/>
    <property type="molecule type" value="Genomic_DNA"/>
</dbReference>
<dbReference type="PANTHER" id="PTHR18952:SF265">
    <property type="entry name" value="CARBONIC ANHYDRASE"/>
    <property type="match status" value="1"/>
</dbReference>
<evidence type="ECO:0000256" key="8">
    <source>
        <dbReference type="SAM" id="SignalP"/>
    </source>
</evidence>